<evidence type="ECO:0000313" key="2">
    <source>
        <dbReference type="Proteomes" id="UP000187429"/>
    </source>
</evidence>
<dbReference type="PANTHER" id="PTHR33050">
    <property type="entry name" value="REVERSE TRANSCRIPTASE DOMAIN-CONTAINING PROTEIN"/>
    <property type="match status" value="1"/>
</dbReference>
<dbReference type="OrthoDB" id="2267227at2759"/>
<organism evidence="1 2">
    <name type="scientific">Smittium culicis</name>
    <dbReference type="NCBI Taxonomy" id="133412"/>
    <lineage>
        <taxon>Eukaryota</taxon>
        <taxon>Fungi</taxon>
        <taxon>Fungi incertae sedis</taxon>
        <taxon>Zoopagomycota</taxon>
        <taxon>Kickxellomycotina</taxon>
        <taxon>Harpellomycetes</taxon>
        <taxon>Harpellales</taxon>
        <taxon>Legeriomycetaceae</taxon>
        <taxon>Smittium</taxon>
    </lineage>
</organism>
<accession>A0A1R1X1Y2</accession>
<name>A0A1R1X1Y2_9FUNG</name>
<sequence>MEKLVFTMNLEKSVTTPSNRQKFLGVVFDTLKMSIHLSQERTKKIRREVRKHIHRQITVRQAMGLNGLFSTAATAKEPASIKSRELQLDTTNALQNQNFSYSAPFPLLALTLSDLKWWDTQLNHWNSSPLILKTSNPNSPVSATTDASGTCWGIISNVMTWRGFGVRRLKPNHQITKKQSPCYMP</sequence>
<gene>
    <name evidence="1" type="ORF">AYI69_g10999</name>
</gene>
<dbReference type="Proteomes" id="UP000187429">
    <property type="component" value="Unassembled WGS sequence"/>
</dbReference>
<dbReference type="PANTHER" id="PTHR33050:SF7">
    <property type="entry name" value="RIBONUCLEASE H"/>
    <property type="match status" value="1"/>
</dbReference>
<dbReference type="InterPro" id="IPR052055">
    <property type="entry name" value="Hepadnavirus_pol/RT"/>
</dbReference>
<evidence type="ECO:0000313" key="1">
    <source>
        <dbReference type="EMBL" id="OMJ08629.1"/>
    </source>
</evidence>
<dbReference type="AlphaFoldDB" id="A0A1R1X1Y2"/>
<keyword evidence="2" id="KW-1185">Reference proteome</keyword>
<comment type="caution">
    <text evidence="1">The sequence shown here is derived from an EMBL/GenBank/DDBJ whole genome shotgun (WGS) entry which is preliminary data.</text>
</comment>
<protein>
    <submittedName>
        <fullName evidence="1">Uncharacterized protein</fullName>
    </submittedName>
</protein>
<reference evidence="2" key="1">
    <citation type="submission" date="2017-01" db="EMBL/GenBank/DDBJ databases">
        <authorList>
            <person name="Wang Y."/>
            <person name="White M."/>
            <person name="Kvist S."/>
            <person name="Moncalvo J.-M."/>
        </authorList>
    </citation>
    <scope>NUCLEOTIDE SEQUENCE [LARGE SCALE GENOMIC DNA]</scope>
    <source>
        <strain evidence="2">ID-206-W2</strain>
    </source>
</reference>
<dbReference type="EMBL" id="LSSM01007340">
    <property type="protein sequence ID" value="OMJ08629.1"/>
    <property type="molecule type" value="Genomic_DNA"/>
</dbReference>
<proteinExistence type="predicted"/>